<dbReference type="Pfam" id="PF00350">
    <property type="entry name" value="Dynamin_N"/>
    <property type="match status" value="1"/>
</dbReference>
<reference evidence="6" key="1">
    <citation type="submission" date="2022-11" db="UniProtKB">
        <authorList>
            <consortium name="WormBaseParasite"/>
        </authorList>
    </citation>
    <scope>IDENTIFICATION</scope>
</reference>
<dbReference type="WBParaSite" id="PSU_v2.g1600.t1">
    <property type="protein sequence ID" value="PSU_v2.g1600.t1"/>
    <property type="gene ID" value="PSU_v2.g1600"/>
</dbReference>
<dbReference type="PANTHER" id="PTHR11566:SF21">
    <property type="entry name" value="DYNAMIN RELATED PROTEIN 1, ISOFORM A"/>
    <property type="match status" value="1"/>
</dbReference>
<dbReference type="InterPro" id="IPR027417">
    <property type="entry name" value="P-loop_NTPase"/>
</dbReference>
<dbReference type="Pfam" id="PF01031">
    <property type="entry name" value="Dynamin_M"/>
    <property type="match status" value="1"/>
</dbReference>
<organism evidence="5 6">
    <name type="scientific">Panagrolaimus superbus</name>
    <dbReference type="NCBI Taxonomy" id="310955"/>
    <lineage>
        <taxon>Eukaryota</taxon>
        <taxon>Metazoa</taxon>
        <taxon>Ecdysozoa</taxon>
        <taxon>Nematoda</taxon>
        <taxon>Chromadorea</taxon>
        <taxon>Rhabditida</taxon>
        <taxon>Tylenchina</taxon>
        <taxon>Panagrolaimomorpha</taxon>
        <taxon>Panagrolaimoidea</taxon>
        <taxon>Panagrolaimidae</taxon>
        <taxon>Panagrolaimus</taxon>
    </lineage>
</organism>
<dbReference type="AlphaFoldDB" id="A0A914Y985"/>
<dbReference type="GO" id="GO:0005525">
    <property type="term" value="F:GTP binding"/>
    <property type="evidence" value="ECO:0007669"/>
    <property type="project" value="UniProtKB-KW"/>
</dbReference>
<keyword evidence="5" id="KW-1185">Reference proteome</keyword>
<evidence type="ECO:0000256" key="1">
    <source>
        <dbReference type="ARBA" id="ARBA00022741"/>
    </source>
</evidence>
<keyword evidence="2 3" id="KW-0342">GTP-binding</keyword>
<dbReference type="PROSITE" id="PS51718">
    <property type="entry name" value="G_DYNAMIN_2"/>
    <property type="match status" value="1"/>
</dbReference>
<proteinExistence type="inferred from homology"/>
<dbReference type="InterPro" id="IPR045063">
    <property type="entry name" value="Dynamin_N"/>
</dbReference>
<dbReference type="InterPro" id="IPR000375">
    <property type="entry name" value="Dynamin_stalk"/>
</dbReference>
<dbReference type="GO" id="GO:0008017">
    <property type="term" value="F:microtubule binding"/>
    <property type="evidence" value="ECO:0007669"/>
    <property type="project" value="TreeGrafter"/>
</dbReference>
<dbReference type="SMART" id="SM00053">
    <property type="entry name" value="DYNc"/>
    <property type="match status" value="1"/>
</dbReference>
<feature type="domain" description="Dynamin-type G" evidence="4">
    <location>
        <begin position="24"/>
        <end position="300"/>
    </location>
</feature>
<dbReference type="InterPro" id="IPR001401">
    <property type="entry name" value="Dynamin_GTPase"/>
</dbReference>
<accession>A0A914Y985</accession>
<evidence type="ECO:0000256" key="3">
    <source>
        <dbReference type="RuleBase" id="RU003932"/>
    </source>
</evidence>
<dbReference type="GO" id="GO:0000266">
    <property type="term" value="P:mitochondrial fission"/>
    <property type="evidence" value="ECO:0007669"/>
    <property type="project" value="TreeGrafter"/>
</dbReference>
<dbReference type="PRINTS" id="PR00195">
    <property type="entry name" value="DYNAMIN"/>
</dbReference>
<name>A0A914Y985_9BILA</name>
<dbReference type="InterPro" id="IPR022812">
    <property type="entry name" value="Dynamin"/>
</dbReference>
<evidence type="ECO:0000313" key="6">
    <source>
        <dbReference type="WBParaSite" id="PSU_v2.g1600.t1"/>
    </source>
</evidence>
<evidence type="ECO:0000259" key="4">
    <source>
        <dbReference type="PROSITE" id="PS51718"/>
    </source>
</evidence>
<dbReference type="GO" id="GO:0006897">
    <property type="term" value="P:endocytosis"/>
    <property type="evidence" value="ECO:0007669"/>
    <property type="project" value="TreeGrafter"/>
</dbReference>
<dbReference type="GO" id="GO:0005874">
    <property type="term" value="C:microtubule"/>
    <property type="evidence" value="ECO:0007669"/>
    <property type="project" value="TreeGrafter"/>
</dbReference>
<dbReference type="PROSITE" id="PS00410">
    <property type="entry name" value="G_DYNAMIN_1"/>
    <property type="match status" value="1"/>
</dbReference>
<evidence type="ECO:0000313" key="5">
    <source>
        <dbReference type="Proteomes" id="UP000887577"/>
    </source>
</evidence>
<dbReference type="InterPro" id="IPR030381">
    <property type="entry name" value="G_DYNAMIN_dom"/>
</dbReference>
<dbReference type="Gene3D" id="3.40.50.300">
    <property type="entry name" value="P-loop containing nucleotide triphosphate hydrolases"/>
    <property type="match status" value="1"/>
</dbReference>
<dbReference type="GO" id="GO:0016020">
    <property type="term" value="C:membrane"/>
    <property type="evidence" value="ECO:0007669"/>
    <property type="project" value="TreeGrafter"/>
</dbReference>
<dbReference type="GO" id="GO:0016559">
    <property type="term" value="P:peroxisome fission"/>
    <property type="evidence" value="ECO:0007669"/>
    <property type="project" value="TreeGrafter"/>
</dbReference>
<dbReference type="SUPFAM" id="SSF52540">
    <property type="entry name" value="P-loop containing nucleoside triphosphate hydrolases"/>
    <property type="match status" value="1"/>
</dbReference>
<dbReference type="InterPro" id="IPR019762">
    <property type="entry name" value="Dynamin_GTPase_CS"/>
</dbReference>
<evidence type="ECO:0000256" key="2">
    <source>
        <dbReference type="ARBA" id="ARBA00023134"/>
    </source>
</evidence>
<dbReference type="GO" id="GO:0048312">
    <property type="term" value="P:intracellular distribution of mitochondria"/>
    <property type="evidence" value="ECO:0007669"/>
    <property type="project" value="TreeGrafter"/>
</dbReference>
<sequence>MESLIPVISKLQDVFAAVGSRENEVQLPQIVVVGSQSAGKSSVIEGIVGRDFLPRGSGIVTRRPLLIHLYNTPINAEERSHHKTKDDWATFEHIPGKIFTDFEKVREEIECETNRSTGTNKGISNETITLKVFSARVVTLSLIDLPGITKVPVGDQPPDIEILIRDMILFYIRNPQSLILAVTPANQDFANSEALKLAREVDPNGDRTLCVLTKLDLMDRGTDALDVLLGDIISVKLGIIGVVNRSQEDIIANKSIEDCLNDETSFLHKKYPTLAPKNGIQYLAKTLNKLLIHHIRETLPQLKHRIAKMITEFQEALNAMGEPIVDHKKTFLQVLNHFSSAYIATLDGSSKNVESSYVVSF</sequence>
<protein>
    <submittedName>
        <fullName evidence="6">Dynamin-type G domain-containing protein</fullName>
    </submittedName>
</protein>
<comment type="similarity">
    <text evidence="3">Belongs to the TRAFAC class dynamin-like GTPase superfamily. Dynamin/Fzo/YdjA family.</text>
</comment>
<dbReference type="GO" id="GO:0003924">
    <property type="term" value="F:GTPase activity"/>
    <property type="evidence" value="ECO:0007669"/>
    <property type="project" value="InterPro"/>
</dbReference>
<dbReference type="GO" id="GO:0005739">
    <property type="term" value="C:mitochondrion"/>
    <property type="evidence" value="ECO:0007669"/>
    <property type="project" value="TreeGrafter"/>
</dbReference>
<dbReference type="PANTHER" id="PTHR11566">
    <property type="entry name" value="DYNAMIN"/>
    <property type="match status" value="1"/>
</dbReference>
<keyword evidence="1 3" id="KW-0547">Nucleotide-binding</keyword>
<dbReference type="FunFam" id="3.40.50.300:FF:001027">
    <property type="entry name" value="dynamin-related protein 3A"/>
    <property type="match status" value="1"/>
</dbReference>
<dbReference type="Proteomes" id="UP000887577">
    <property type="component" value="Unplaced"/>
</dbReference>
<dbReference type="CDD" id="cd08771">
    <property type="entry name" value="DLP_1"/>
    <property type="match status" value="1"/>
</dbReference>